<evidence type="ECO:0000259" key="4">
    <source>
        <dbReference type="PROSITE" id="PS50048"/>
    </source>
</evidence>
<feature type="region of interest" description="Disordered" evidence="3">
    <location>
        <begin position="163"/>
        <end position="205"/>
    </location>
</feature>
<sequence>MDSDISQGHLTTPTTAVTAPQIRSRITVVCAECKRLKLKCDRRNPCGSCQKRDTVARCIYSPAAAEKVDLHSLNNRLIQVEATLAQLTSGQFMPSYPFSAPSNPPSGPPPSSLSLNVSLGTPTMQHSSLAIPLEEIGGTWLNEIDLGFSLPSNFLHNAFRESSGGNVKVEPHTTEPLSLSGDSDDFDMADRPSTSSSSSSSSVNHASSFSPNIASLTLSSTNGHALLPPSSIYYGSSAASAKPQLTARIIALLPSLNSHPQQSSFGTLMKLAEESTTYTYPFLSWKTLRERGLELLNNARPNTSSPASNPWDKELSREKEKGKEWEKKERETAQARQLFGLGGSGSPRGRPVFGIPDSNVEDPRSQFHSEFGVGEELGERPSASKRTGDIPLFATLCAAMALGALEESRRPSKAKDDAQKPQNKSIDATFWYSLSAQAIEVWDSAVAHAPIAESRGGFELQESEKEARKTKEEHLQEMDYISACLLQLTFLAKDGFGSGATGVVGEGSAANSGHGSPGLSRKPKSRSPKGVGAVMFPLVGKLVNYARQMSLNKDPEDLGSLSASESSSCPSPSSATSCGLPSGAKKAKSNSKLTDPSALANLSTSRGARESRFTLYEAEIRRRIWWTIMYYDLFVSDIMNQPPLIADNTFNTKRPVANVDEKVFGPISIRIPPPVNGGEDGSGYCKDGMRYFEIRSRLTLLVRSIKRRMNTPEFGHAPQVRTSYYGSSPNSNCYSIDQAASMETEIRAWLNDLPPYYQLDHEAIQASENEPALIAQRCEVAITAHRLILRVYLPFLKKHAAGVPHQASLGSINAAHGIMKAGKALLELWKWQENGSIPSHLSPALFDFYPFPRAVFDAAVVCAHAVIKQPSTMWAATAMEDVDIALEIMKNVVDSKFGSAAGALYVINSKDCARIVEALKHRAESGNGASRKGGRSASPNVPSKRKHNELDEMNRSPVNPVPAYVYPTIPSALSASQEPTPTTTPVVSQSLASAAVIQPAKRHLPFPPVNSSEKSKHEASSMTTSPKGNDKDKKQKKPYPAVGVRKRPTKDGSPLVQSPATTQPPTAVSTPVQSRRQSVSAVGAVANMNGEKHSARSLFPLAPQAQSQSQASPATSNPSLPFHSPTIPQLQAAAAQGQFSYRSRSSSLSQDPRLHVQRPRRDSTLSTATSADYPMASYEEQQSMDVASPQTVSGPSISSRQHSHNLQQAYVDSPTSYDATPEVGAYEFPFNQTQGAGAVDSFNNASFATSPSSSPYGTAGSSSNGGNGSSPRYATPTFGPQSSSSHPHPHQPSPPSFSQTQKQNHSPPQQHPHLSPQEFYNNPGAGMFDGYDTSGASGGIHGDMVNVQSVISGVMEDPMIFDTVSYDVKPSMEELQRQQHQTNSYGGYNPHPQGAGDPHSHHSASGSQVWTTLGAQHQHDNNPYWGDPAANAPAHEVQYYHQP</sequence>
<feature type="compositionally biased region" description="Basic and acidic residues" evidence="3">
    <location>
        <begin position="311"/>
        <end position="331"/>
    </location>
</feature>
<dbReference type="EMBL" id="JAACJN010000004">
    <property type="protein sequence ID" value="KAF5392851.1"/>
    <property type="molecule type" value="Genomic_DNA"/>
</dbReference>
<comment type="caution">
    <text evidence="5">The sequence shown here is derived from an EMBL/GenBank/DDBJ whole genome shotgun (WGS) entry which is preliminary data.</text>
</comment>
<organism evidence="5 6">
    <name type="scientific">Collybiopsis confluens</name>
    <dbReference type="NCBI Taxonomy" id="2823264"/>
    <lineage>
        <taxon>Eukaryota</taxon>
        <taxon>Fungi</taxon>
        <taxon>Dikarya</taxon>
        <taxon>Basidiomycota</taxon>
        <taxon>Agaricomycotina</taxon>
        <taxon>Agaricomycetes</taxon>
        <taxon>Agaricomycetidae</taxon>
        <taxon>Agaricales</taxon>
        <taxon>Marasmiineae</taxon>
        <taxon>Omphalotaceae</taxon>
        <taxon>Collybiopsis</taxon>
    </lineage>
</organism>
<feature type="compositionally biased region" description="Polar residues" evidence="3">
    <location>
        <begin position="1055"/>
        <end position="1080"/>
    </location>
</feature>
<dbReference type="CDD" id="cd00067">
    <property type="entry name" value="GAL4"/>
    <property type="match status" value="1"/>
</dbReference>
<dbReference type="GO" id="GO:0000981">
    <property type="term" value="F:DNA-binding transcription factor activity, RNA polymerase II-specific"/>
    <property type="evidence" value="ECO:0007669"/>
    <property type="project" value="InterPro"/>
</dbReference>
<dbReference type="SMART" id="SM00066">
    <property type="entry name" value="GAL4"/>
    <property type="match status" value="1"/>
</dbReference>
<dbReference type="GO" id="GO:0005634">
    <property type="term" value="C:nucleus"/>
    <property type="evidence" value="ECO:0007669"/>
    <property type="project" value="UniProtKB-SubCell"/>
</dbReference>
<name>A0A8H5I0E2_9AGAR</name>
<evidence type="ECO:0000256" key="2">
    <source>
        <dbReference type="ARBA" id="ARBA00023242"/>
    </source>
</evidence>
<dbReference type="OrthoDB" id="4934715at2759"/>
<dbReference type="InterPro" id="IPR050613">
    <property type="entry name" value="Sec_Metabolite_Reg"/>
</dbReference>
<gene>
    <name evidence="5" type="ORF">D9757_000952</name>
</gene>
<evidence type="ECO:0000313" key="5">
    <source>
        <dbReference type="EMBL" id="KAF5392851.1"/>
    </source>
</evidence>
<feature type="region of interest" description="Disordered" evidence="3">
    <location>
        <begin position="923"/>
        <end position="959"/>
    </location>
</feature>
<keyword evidence="6" id="KW-1185">Reference proteome</keyword>
<dbReference type="GO" id="GO:0008270">
    <property type="term" value="F:zinc ion binding"/>
    <property type="evidence" value="ECO:0007669"/>
    <property type="project" value="InterPro"/>
</dbReference>
<feature type="compositionally biased region" description="Polar residues" evidence="3">
    <location>
        <begin position="299"/>
        <end position="308"/>
    </location>
</feature>
<dbReference type="PANTHER" id="PTHR31001:SF81">
    <property type="entry name" value="ZN(II)2CYS6 TRANSCRIPTION FACTOR"/>
    <property type="match status" value="1"/>
</dbReference>
<comment type="subcellular location">
    <subcellularLocation>
        <location evidence="1">Nucleus</location>
    </subcellularLocation>
</comment>
<evidence type="ECO:0000313" key="6">
    <source>
        <dbReference type="Proteomes" id="UP000518752"/>
    </source>
</evidence>
<dbReference type="CDD" id="cd12148">
    <property type="entry name" value="fungal_TF_MHR"/>
    <property type="match status" value="1"/>
</dbReference>
<reference evidence="5 6" key="1">
    <citation type="journal article" date="2020" name="ISME J.">
        <title>Uncovering the hidden diversity of litter-decomposition mechanisms in mushroom-forming fungi.</title>
        <authorList>
            <person name="Floudas D."/>
            <person name="Bentzer J."/>
            <person name="Ahren D."/>
            <person name="Johansson T."/>
            <person name="Persson P."/>
            <person name="Tunlid A."/>
        </authorList>
    </citation>
    <scope>NUCLEOTIDE SEQUENCE [LARGE SCALE GENOMIC DNA]</scope>
    <source>
        <strain evidence="5 6">CBS 406.79</strain>
    </source>
</reference>
<feature type="compositionally biased region" description="Low complexity" evidence="3">
    <location>
        <begin position="558"/>
        <end position="579"/>
    </location>
</feature>
<dbReference type="PANTHER" id="PTHR31001">
    <property type="entry name" value="UNCHARACTERIZED TRANSCRIPTIONAL REGULATORY PROTEIN"/>
    <property type="match status" value="1"/>
</dbReference>
<protein>
    <recommendedName>
        <fullName evidence="4">Zn(2)-C6 fungal-type domain-containing protein</fullName>
    </recommendedName>
</protein>
<feature type="region of interest" description="Disordered" evidence="3">
    <location>
        <begin position="1002"/>
        <end position="1080"/>
    </location>
</feature>
<feature type="region of interest" description="Disordered" evidence="3">
    <location>
        <begin position="1248"/>
        <end position="1332"/>
    </location>
</feature>
<dbReference type="InterPro" id="IPR036864">
    <property type="entry name" value="Zn2-C6_fun-type_DNA-bd_sf"/>
</dbReference>
<evidence type="ECO:0000256" key="3">
    <source>
        <dbReference type="SAM" id="MobiDB-lite"/>
    </source>
</evidence>
<feature type="region of interest" description="Disordered" evidence="3">
    <location>
        <begin position="556"/>
        <end position="598"/>
    </location>
</feature>
<feature type="region of interest" description="Disordered" evidence="3">
    <location>
        <begin position="1381"/>
        <end position="1409"/>
    </location>
</feature>
<feature type="compositionally biased region" description="Low complexity" evidence="3">
    <location>
        <begin position="193"/>
        <end position="205"/>
    </location>
</feature>
<feature type="compositionally biased region" description="Low complexity" evidence="3">
    <location>
        <begin position="1140"/>
        <end position="1149"/>
    </location>
</feature>
<proteinExistence type="predicted"/>
<dbReference type="InterPro" id="IPR001138">
    <property type="entry name" value="Zn2Cys6_DnaBD"/>
</dbReference>
<feature type="compositionally biased region" description="Low complexity" evidence="3">
    <location>
        <begin position="1102"/>
        <end position="1119"/>
    </location>
</feature>
<dbReference type="SUPFAM" id="SSF57701">
    <property type="entry name" value="Zn2/Cys6 DNA-binding domain"/>
    <property type="match status" value="1"/>
</dbReference>
<accession>A0A8H5I0E2</accession>
<dbReference type="Pfam" id="PF00172">
    <property type="entry name" value="Zn_clus"/>
    <property type="match status" value="1"/>
</dbReference>
<feature type="compositionally biased region" description="Pro residues" evidence="3">
    <location>
        <begin position="102"/>
        <end position="111"/>
    </location>
</feature>
<keyword evidence="2" id="KW-0539">Nucleus</keyword>
<feature type="compositionally biased region" description="Low complexity" evidence="3">
    <location>
        <begin position="1296"/>
        <end position="1317"/>
    </location>
</feature>
<feature type="compositionally biased region" description="Low complexity" evidence="3">
    <location>
        <begin position="1248"/>
        <end position="1262"/>
    </location>
</feature>
<feature type="region of interest" description="Disordered" evidence="3">
    <location>
        <begin position="95"/>
        <end position="116"/>
    </location>
</feature>
<feature type="region of interest" description="Disordered" evidence="3">
    <location>
        <begin position="1102"/>
        <end position="1205"/>
    </location>
</feature>
<dbReference type="Gene3D" id="4.10.240.10">
    <property type="entry name" value="Zn(2)-C6 fungal-type DNA-binding domain"/>
    <property type="match status" value="1"/>
</dbReference>
<feature type="compositionally biased region" description="Polar residues" evidence="3">
    <location>
        <begin position="1179"/>
        <end position="1205"/>
    </location>
</feature>
<dbReference type="Proteomes" id="UP000518752">
    <property type="component" value="Unassembled WGS sequence"/>
</dbReference>
<feature type="domain" description="Zn(2)-C6 fungal-type" evidence="4">
    <location>
        <begin position="29"/>
        <end position="60"/>
    </location>
</feature>
<dbReference type="PROSITE" id="PS00463">
    <property type="entry name" value="ZN2_CY6_FUNGAL_1"/>
    <property type="match status" value="1"/>
</dbReference>
<dbReference type="PROSITE" id="PS50048">
    <property type="entry name" value="ZN2_CY6_FUNGAL_2"/>
    <property type="match status" value="1"/>
</dbReference>
<feature type="region of interest" description="Disordered" evidence="3">
    <location>
        <begin position="508"/>
        <end position="531"/>
    </location>
</feature>
<feature type="region of interest" description="Disordered" evidence="3">
    <location>
        <begin position="297"/>
        <end position="331"/>
    </location>
</feature>
<evidence type="ECO:0000256" key="1">
    <source>
        <dbReference type="ARBA" id="ARBA00004123"/>
    </source>
</evidence>